<sequence>MSQTGSVRPWYRRMTARRPDEPHRSATPLELFFDLCFVVAVAQAAAGLHHDVAEGRVGHAVGGYLMVFFAIWWAWMNVTWFASAYDTDDDVYRITTLVEIAGALILAAGVPRAFEVGDFTTITYGYVVMRLAAVTHWIRAAAGDPGHRAAAVRYAVGVAVVQLGWILRLHLPDGWRVGSFVVLVLAELLVPAVAERPGMTPWHPRHIVERYGLFTLIVLGEVVLATSVAVQTGVDAGQRSLWSLAAAGAVIVFALWWLYFDRPVEVSTRLRRALFWGYGHYLIFASVAAVGAGLAVRVDHERHQAHLSGVGSAYAIAVPVAVYLLTLWALHVRRQQRGPARAAYPIVAALALLTPLGPVPAHLLAGLLFVLVAVTVVARRRSTSSTAGHVRR</sequence>
<proteinExistence type="predicted"/>
<reference evidence="2" key="1">
    <citation type="submission" date="2022-10" db="EMBL/GenBank/DDBJ databases">
        <title>The complete genomes of actinobacterial strains from the NBC collection.</title>
        <authorList>
            <person name="Joergensen T.S."/>
            <person name="Alvarez Arevalo M."/>
            <person name="Sterndorff E.B."/>
            <person name="Faurdal D."/>
            <person name="Vuksanovic O."/>
            <person name="Mourched A.-S."/>
            <person name="Charusanti P."/>
            <person name="Shaw S."/>
            <person name="Blin K."/>
            <person name="Weber T."/>
        </authorList>
    </citation>
    <scope>NUCLEOTIDE SEQUENCE</scope>
    <source>
        <strain evidence="2">NBC_00256</strain>
    </source>
</reference>
<dbReference type="EMBL" id="CP108084">
    <property type="protein sequence ID" value="WUP51608.1"/>
    <property type="molecule type" value="Genomic_DNA"/>
</dbReference>
<feature type="transmembrane region" description="Helical" evidence="1">
    <location>
        <begin position="363"/>
        <end position="382"/>
    </location>
</feature>
<feature type="transmembrane region" description="Helical" evidence="1">
    <location>
        <begin position="61"/>
        <end position="82"/>
    </location>
</feature>
<dbReference type="PANTHER" id="PTHR36840">
    <property type="entry name" value="BLL5714 PROTEIN"/>
    <property type="match status" value="1"/>
</dbReference>
<feature type="transmembrane region" description="Helical" evidence="1">
    <location>
        <begin position="342"/>
        <end position="357"/>
    </location>
</feature>
<gene>
    <name evidence="2" type="ORF">OG994_08935</name>
</gene>
<dbReference type="InterPro" id="IPR010640">
    <property type="entry name" value="Low_temperature_requirement_A"/>
</dbReference>
<organism evidence="2 3">
    <name type="scientific">Micromonospora globbae</name>
    <dbReference type="NCBI Taxonomy" id="1894969"/>
    <lineage>
        <taxon>Bacteria</taxon>
        <taxon>Bacillati</taxon>
        <taxon>Actinomycetota</taxon>
        <taxon>Actinomycetes</taxon>
        <taxon>Micromonosporales</taxon>
        <taxon>Micromonosporaceae</taxon>
        <taxon>Micromonospora</taxon>
    </lineage>
</organism>
<keyword evidence="1" id="KW-1133">Transmembrane helix</keyword>
<dbReference type="PANTHER" id="PTHR36840:SF1">
    <property type="entry name" value="BLL5714 PROTEIN"/>
    <property type="match status" value="1"/>
</dbReference>
<evidence type="ECO:0000256" key="1">
    <source>
        <dbReference type="SAM" id="Phobius"/>
    </source>
</evidence>
<keyword evidence="3" id="KW-1185">Reference proteome</keyword>
<evidence type="ECO:0000313" key="2">
    <source>
        <dbReference type="EMBL" id="WUP51608.1"/>
    </source>
</evidence>
<feature type="transmembrane region" description="Helical" evidence="1">
    <location>
        <begin position="94"/>
        <end position="113"/>
    </location>
</feature>
<protein>
    <submittedName>
        <fullName evidence="2">Low temperature requirement protein A</fullName>
    </submittedName>
</protein>
<dbReference type="Pfam" id="PF06772">
    <property type="entry name" value="LtrA"/>
    <property type="match status" value="1"/>
</dbReference>
<accession>A0ABZ1SAU5</accession>
<name>A0ABZ1SAU5_9ACTN</name>
<feature type="transmembrane region" description="Helical" evidence="1">
    <location>
        <begin position="213"/>
        <end position="234"/>
    </location>
</feature>
<keyword evidence="1" id="KW-0472">Membrane</keyword>
<evidence type="ECO:0000313" key="3">
    <source>
        <dbReference type="Proteomes" id="UP001432190"/>
    </source>
</evidence>
<keyword evidence="1" id="KW-0812">Transmembrane</keyword>
<dbReference type="RefSeq" id="WP_328852795.1">
    <property type="nucleotide sequence ID" value="NZ_CP108084.1"/>
</dbReference>
<feature type="transmembrane region" description="Helical" evidence="1">
    <location>
        <begin position="240"/>
        <end position="260"/>
    </location>
</feature>
<feature type="transmembrane region" description="Helical" evidence="1">
    <location>
        <begin position="310"/>
        <end position="330"/>
    </location>
</feature>
<feature type="transmembrane region" description="Helical" evidence="1">
    <location>
        <begin position="281"/>
        <end position="298"/>
    </location>
</feature>
<dbReference type="Proteomes" id="UP001432190">
    <property type="component" value="Chromosome"/>
</dbReference>